<gene>
    <name evidence="2" type="ORF">PXEA_LOCUS30977</name>
</gene>
<sequence>MMIDRVYCHSSLAASPHFSFISSGQSCKASLDSAETSSADLTLMMMMMMMLTSTGHTSSPAAAKSRTPAIPLASDVTGRTEPSRQNTTACSTTEANSIPAAPRGRIGAQYVAGLRHALPRLLLCGKTSASTPSFRGKKSSPPVGDTTRTTPLVAPVLFTLPSRSGIHHPQEAEKAQHLSPLSSYEKNLLPVLEPIEHDTSSSEGQLPLQTALEGRRFDTTESNLVRTVSEQHPFCSSVSYNYSSDC</sequence>
<evidence type="ECO:0000313" key="2">
    <source>
        <dbReference type="EMBL" id="VEL37537.1"/>
    </source>
</evidence>
<feature type="region of interest" description="Disordered" evidence="1">
    <location>
        <begin position="73"/>
        <end position="98"/>
    </location>
</feature>
<dbReference type="Proteomes" id="UP000784294">
    <property type="component" value="Unassembled WGS sequence"/>
</dbReference>
<reference evidence="2" key="1">
    <citation type="submission" date="2018-11" db="EMBL/GenBank/DDBJ databases">
        <authorList>
            <consortium name="Pathogen Informatics"/>
        </authorList>
    </citation>
    <scope>NUCLEOTIDE SEQUENCE</scope>
</reference>
<name>A0A3S5FGD8_9PLAT</name>
<keyword evidence="3" id="KW-1185">Reference proteome</keyword>
<protein>
    <submittedName>
        <fullName evidence="2">Uncharacterized protein</fullName>
    </submittedName>
</protein>
<proteinExistence type="predicted"/>
<evidence type="ECO:0000256" key="1">
    <source>
        <dbReference type="SAM" id="MobiDB-lite"/>
    </source>
</evidence>
<organism evidence="2 3">
    <name type="scientific">Protopolystoma xenopodis</name>
    <dbReference type="NCBI Taxonomy" id="117903"/>
    <lineage>
        <taxon>Eukaryota</taxon>
        <taxon>Metazoa</taxon>
        <taxon>Spiralia</taxon>
        <taxon>Lophotrochozoa</taxon>
        <taxon>Platyhelminthes</taxon>
        <taxon>Monogenea</taxon>
        <taxon>Polyopisthocotylea</taxon>
        <taxon>Polystomatidea</taxon>
        <taxon>Polystomatidae</taxon>
        <taxon>Protopolystoma</taxon>
    </lineage>
</organism>
<feature type="compositionally biased region" description="Polar residues" evidence="1">
    <location>
        <begin position="83"/>
        <end position="96"/>
    </location>
</feature>
<dbReference type="EMBL" id="CAAALY010255271">
    <property type="protein sequence ID" value="VEL37537.1"/>
    <property type="molecule type" value="Genomic_DNA"/>
</dbReference>
<accession>A0A3S5FGD8</accession>
<dbReference type="AlphaFoldDB" id="A0A3S5FGD8"/>
<evidence type="ECO:0000313" key="3">
    <source>
        <dbReference type="Proteomes" id="UP000784294"/>
    </source>
</evidence>
<dbReference type="PROSITE" id="PS51257">
    <property type="entry name" value="PROKAR_LIPOPROTEIN"/>
    <property type="match status" value="1"/>
</dbReference>
<feature type="region of interest" description="Disordered" evidence="1">
    <location>
        <begin position="129"/>
        <end position="149"/>
    </location>
</feature>
<comment type="caution">
    <text evidence="2">The sequence shown here is derived from an EMBL/GenBank/DDBJ whole genome shotgun (WGS) entry which is preliminary data.</text>
</comment>